<dbReference type="AlphaFoldDB" id="A0A5B8XNK6"/>
<proteinExistence type="predicted"/>
<evidence type="ECO:0000313" key="2">
    <source>
        <dbReference type="EMBL" id="QED27452.1"/>
    </source>
</evidence>
<sequence length="224" mass="25013">MSEEKVPSRFDSKKVGIFVAILAAVILAAGSIGHFSGVGFFSYRLFLYGQGDLYLLNMSKEPLFVEIPGHERVEVPAENAQVVEFVGGEIEAKVFNADSKLLDTHKLDARNSHAFIKLTQESCLAVVELDPFYQGQKKQDILFKALLNEDTRVWIPNSKNVVWPRKPFPARLSSEDGPGLWVELVGCPLLEDPTFLDAYLAVRLEERIAKAMGRKDESQGKKSE</sequence>
<gene>
    <name evidence="2" type="ORF">FRD01_09405</name>
</gene>
<feature type="transmembrane region" description="Helical" evidence="1">
    <location>
        <begin position="15"/>
        <end position="41"/>
    </location>
</feature>
<organism evidence="2 3">
    <name type="scientific">Microvenator marinus</name>
    <dbReference type="NCBI Taxonomy" id="2600177"/>
    <lineage>
        <taxon>Bacteria</taxon>
        <taxon>Deltaproteobacteria</taxon>
        <taxon>Bradymonadales</taxon>
        <taxon>Microvenatoraceae</taxon>
        <taxon>Microvenator</taxon>
    </lineage>
</organism>
<evidence type="ECO:0000256" key="1">
    <source>
        <dbReference type="SAM" id="Phobius"/>
    </source>
</evidence>
<keyword evidence="1" id="KW-0472">Membrane</keyword>
<dbReference type="RefSeq" id="WP_146959137.1">
    <property type="nucleotide sequence ID" value="NZ_CP042467.1"/>
</dbReference>
<name>A0A5B8XNK6_9DELT</name>
<reference evidence="2 3" key="1">
    <citation type="submission" date="2019-08" db="EMBL/GenBank/DDBJ databases">
        <authorList>
            <person name="Liang Q."/>
        </authorList>
    </citation>
    <scope>NUCLEOTIDE SEQUENCE [LARGE SCALE GENOMIC DNA]</scope>
    <source>
        <strain evidence="2 3">V1718</strain>
    </source>
</reference>
<keyword evidence="1" id="KW-0812">Transmembrane</keyword>
<evidence type="ECO:0000313" key="3">
    <source>
        <dbReference type="Proteomes" id="UP000321595"/>
    </source>
</evidence>
<accession>A0A5B8XNK6</accession>
<dbReference type="OrthoDB" id="5502179at2"/>
<dbReference type="KEGG" id="bbae:FRD01_09405"/>
<dbReference type="Proteomes" id="UP000321595">
    <property type="component" value="Chromosome"/>
</dbReference>
<keyword evidence="3" id="KW-1185">Reference proteome</keyword>
<keyword evidence="1" id="KW-1133">Transmembrane helix</keyword>
<dbReference type="EMBL" id="CP042467">
    <property type="protein sequence ID" value="QED27452.1"/>
    <property type="molecule type" value="Genomic_DNA"/>
</dbReference>
<protein>
    <submittedName>
        <fullName evidence="2">Uncharacterized protein</fullName>
    </submittedName>
</protein>